<dbReference type="PANTHER" id="PTHR12526">
    <property type="entry name" value="GLYCOSYLTRANSFERASE"/>
    <property type="match status" value="1"/>
</dbReference>
<evidence type="ECO:0000313" key="4">
    <source>
        <dbReference type="Proteomes" id="UP000305674"/>
    </source>
</evidence>
<gene>
    <name evidence="3" type="ORF">FCL40_13765</name>
</gene>
<feature type="domain" description="Glycosyltransferase subfamily 4-like N-terminal" evidence="2">
    <location>
        <begin position="104"/>
        <end position="230"/>
    </location>
</feature>
<sequence>MGLSAGPGTQADVAPLSAGQSQLSVQRLGRSIVTGTPDSSQTRTRKRVLHLAVEYPSLNRDSNTPAVRHFIRANPDVDYRVFALRRTSNPFAVNALEGDDEGDPKVTSMQYWGLPWGMLLFLSMTLLAWRIRRQIRRERLHVDLVHAHKFAFEGIAGWWLSRWLGVPLVLSVRGEAEAKILRFKPHYDLFFRRQLRDAARIYYVSAWFKPLLNARFTIDPNKQKLLPNFVAERHWVITPDFREDHLVSIMDLNVLKKKGLAKLLTAVARLAPRHPKLKLDIIGGGSGAAMRQARQMIAAQGVEDRVTLVGEMDNTQLLAQLPRYGGMVLPSVDETFGMVYVEALMSGVPILHSKETGIDGFLEEIPARVMADPYCDDSVAEAMERLLSSQRDYREWLLAHQDVVAEKFSRRSHIEEYNRDLSLSTLLGTVGDAVS</sequence>
<protein>
    <submittedName>
        <fullName evidence="3">Glycosyltransferase family 4 protein</fullName>
    </submittedName>
</protein>
<reference evidence="3 4" key="1">
    <citation type="submission" date="2019-04" db="EMBL/GenBank/DDBJ databases">
        <authorList>
            <person name="Hwang J.C."/>
        </authorList>
    </citation>
    <scope>NUCLEOTIDE SEQUENCE [LARGE SCALE GENOMIC DNA]</scope>
    <source>
        <strain evidence="3 4">IMCC35001</strain>
    </source>
</reference>
<dbReference type="InterPro" id="IPR028098">
    <property type="entry name" value="Glyco_trans_4-like_N"/>
</dbReference>
<name>A0A4V5NUX2_9GAMM</name>
<dbReference type="AlphaFoldDB" id="A0A4V5NUX2"/>
<dbReference type="Pfam" id="PF00534">
    <property type="entry name" value="Glycos_transf_1"/>
    <property type="match status" value="1"/>
</dbReference>
<dbReference type="EMBL" id="SWCI01000009">
    <property type="protein sequence ID" value="TKB48189.1"/>
    <property type="molecule type" value="Genomic_DNA"/>
</dbReference>
<evidence type="ECO:0000259" key="1">
    <source>
        <dbReference type="Pfam" id="PF00534"/>
    </source>
</evidence>
<dbReference type="Proteomes" id="UP000305674">
    <property type="component" value="Unassembled WGS sequence"/>
</dbReference>
<evidence type="ECO:0000313" key="3">
    <source>
        <dbReference type="EMBL" id="TKB48189.1"/>
    </source>
</evidence>
<accession>A0A4V5NUX2</accession>
<dbReference type="Pfam" id="PF13439">
    <property type="entry name" value="Glyco_transf_4"/>
    <property type="match status" value="1"/>
</dbReference>
<keyword evidence="3" id="KW-0808">Transferase</keyword>
<comment type="caution">
    <text evidence="3">The sequence shown here is derived from an EMBL/GenBank/DDBJ whole genome shotgun (WGS) entry which is preliminary data.</text>
</comment>
<proteinExistence type="predicted"/>
<keyword evidence="4" id="KW-1185">Reference proteome</keyword>
<dbReference type="GO" id="GO:0016757">
    <property type="term" value="F:glycosyltransferase activity"/>
    <property type="evidence" value="ECO:0007669"/>
    <property type="project" value="InterPro"/>
</dbReference>
<feature type="domain" description="Glycosyl transferase family 1" evidence="1">
    <location>
        <begin position="253"/>
        <end position="395"/>
    </location>
</feature>
<evidence type="ECO:0000259" key="2">
    <source>
        <dbReference type="Pfam" id="PF13439"/>
    </source>
</evidence>
<dbReference type="OrthoDB" id="6395634at2"/>
<dbReference type="SUPFAM" id="SSF53756">
    <property type="entry name" value="UDP-Glycosyltransferase/glycogen phosphorylase"/>
    <property type="match status" value="1"/>
</dbReference>
<dbReference type="InterPro" id="IPR001296">
    <property type="entry name" value="Glyco_trans_1"/>
</dbReference>
<dbReference type="GO" id="GO:1901135">
    <property type="term" value="P:carbohydrate derivative metabolic process"/>
    <property type="evidence" value="ECO:0007669"/>
    <property type="project" value="UniProtKB-ARBA"/>
</dbReference>
<organism evidence="3 4">
    <name type="scientific">Ferrimonas sediminicola</name>
    <dbReference type="NCBI Taxonomy" id="2569538"/>
    <lineage>
        <taxon>Bacteria</taxon>
        <taxon>Pseudomonadati</taxon>
        <taxon>Pseudomonadota</taxon>
        <taxon>Gammaproteobacteria</taxon>
        <taxon>Alteromonadales</taxon>
        <taxon>Ferrimonadaceae</taxon>
        <taxon>Ferrimonas</taxon>
    </lineage>
</organism>
<dbReference type="Gene3D" id="3.40.50.2000">
    <property type="entry name" value="Glycogen Phosphorylase B"/>
    <property type="match status" value="2"/>
</dbReference>